<dbReference type="EMBL" id="JBGBPQ010000002">
    <property type="protein sequence ID" value="KAL1528901.1"/>
    <property type="molecule type" value="Genomic_DNA"/>
</dbReference>
<dbReference type="AlphaFoldDB" id="A0AB34K7R1"/>
<evidence type="ECO:0008006" key="4">
    <source>
        <dbReference type="Google" id="ProtNLM"/>
    </source>
</evidence>
<protein>
    <recommendedName>
        <fullName evidence="4">Phospholipase B-like</fullName>
    </recommendedName>
</protein>
<reference evidence="2 3" key="1">
    <citation type="journal article" date="2024" name="Science">
        <title>Giant polyketide synthase enzymes in the biosynthesis of giant marine polyether toxins.</title>
        <authorList>
            <person name="Fallon T.R."/>
            <person name="Shende V.V."/>
            <person name="Wierzbicki I.H."/>
            <person name="Pendleton A.L."/>
            <person name="Watervoot N.F."/>
            <person name="Auber R.P."/>
            <person name="Gonzalez D.J."/>
            <person name="Wisecaver J.H."/>
            <person name="Moore B.S."/>
        </authorList>
    </citation>
    <scope>NUCLEOTIDE SEQUENCE [LARGE SCALE GENOMIC DNA]</scope>
    <source>
        <strain evidence="2 3">12B1</strain>
    </source>
</reference>
<proteinExistence type="predicted"/>
<name>A0AB34K7R1_PRYPA</name>
<keyword evidence="3" id="KW-1185">Reference proteome</keyword>
<evidence type="ECO:0000256" key="1">
    <source>
        <dbReference type="SAM" id="MobiDB-lite"/>
    </source>
</evidence>
<accession>A0AB34K7R1</accession>
<evidence type="ECO:0000313" key="2">
    <source>
        <dbReference type="EMBL" id="KAL1528901.1"/>
    </source>
</evidence>
<gene>
    <name evidence="2" type="ORF">AB1Y20_010223</name>
</gene>
<organism evidence="2 3">
    <name type="scientific">Prymnesium parvum</name>
    <name type="common">Toxic golden alga</name>
    <dbReference type="NCBI Taxonomy" id="97485"/>
    <lineage>
        <taxon>Eukaryota</taxon>
        <taxon>Haptista</taxon>
        <taxon>Haptophyta</taxon>
        <taxon>Prymnesiophyceae</taxon>
        <taxon>Prymnesiales</taxon>
        <taxon>Prymnesiaceae</taxon>
        <taxon>Prymnesium</taxon>
    </lineage>
</organism>
<evidence type="ECO:0000313" key="3">
    <source>
        <dbReference type="Proteomes" id="UP001515480"/>
    </source>
</evidence>
<comment type="caution">
    <text evidence="2">The sequence shown here is derived from an EMBL/GenBank/DDBJ whole genome shotgun (WGS) entry which is preliminary data.</text>
</comment>
<feature type="region of interest" description="Disordered" evidence="1">
    <location>
        <begin position="583"/>
        <end position="602"/>
    </location>
</feature>
<sequence length="642" mass="69802">MSTHDGERHALLWADFHAVRTRCDSDSLWQPLEEASASGHVYLYHRTTAAMRCAAPPARLAALWHSLARPSFFGGGDCFARQHAPHPSSDLYRCATLRHDWRDGARPPPRRPRLERCAVAAASHAEGPTAWVFTRAGPFVGRGGYDWHTTVWRDVGGFQLGEQVEVDAWWVGPTSREGGGLSFPPVHLHHAHVRSALCPEDAAASGARRGGVGPGCEGAHLGLTFEAHADTNCLGANGTRCFLRALPRAAAVRVGGPLKFDAQLNDVRFPDSPPLDFFMEVGFRVHPSSPTVQRARAALLTLGNPWPGEEDPATGRLRLSLAHGRKSTPTLFYFGATLPIDAFIRAHPPTSAAGPFMRTQPPRVKSAPPSLSVLDAWVHSHQRLARAFFIFSGRAEDIKLLDGAPLPALSAPYVPHVLRDRAQLESIVRQLERHPQLRCSSVHPGLEHVPASSLAPEGWYDRQPPTRCSTGWAMSVGSPLTAVFLDDYHGAPAAAAHRRLEDAINGMSGYISDALYPDILPQHYIARLLVVAQNEVDDAEGGWQPSCACVGVYQYVNVTASKEEGRWDAMRSFALYRPALDARPSSGPAEAASTPTVKGMASKGPREAHASWVHLPFSRMPAPERGAGVEKWQWAPHAAMCG</sequence>
<dbReference type="Proteomes" id="UP001515480">
    <property type="component" value="Unassembled WGS sequence"/>
</dbReference>